<evidence type="ECO:0000313" key="4">
    <source>
        <dbReference type="Proteomes" id="UP001156641"/>
    </source>
</evidence>
<dbReference type="InterPro" id="IPR050272">
    <property type="entry name" value="Isochorismatase-like_hydrls"/>
</dbReference>
<evidence type="ECO:0000259" key="2">
    <source>
        <dbReference type="Pfam" id="PF00857"/>
    </source>
</evidence>
<gene>
    <name evidence="3" type="ORF">GCM10010909_25150</name>
</gene>
<organism evidence="3 4">
    <name type="scientific">Acidocella aquatica</name>
    <dbReference type="NCBI Taxonomy" id="1922313"/>
    <lineage>
        <taxon>Bacteria</taxon>
        <taxon>Pseudomonadati</taxon>
        <taxon>Pseudomonadota</taxon>
        <taxon>Alphaproteobacteria</taxon>
        <taxon>Acetobacterales</taxon>
        <taxon>Acidocellaceae</taxon>
        <taxon>Acidocella</taxon>
    </lineage>
</organism>
<evidence type="ECO:0000313" key="3">
    <source>
        <dbReference type="EMBL" id="GLR67834.1"/>
    </source>
</evidence>
<accession>A0ABQ6A6M9</accession>
<name>A0ABQ6A6M9_9PROT</name>
<evidence type="ECO:0000256" key="1">
    <source>
        <dbReference type="ARBA" id="ARBA00022801"/>
    </source>
</evidence>
<dbReference type="RefSeq" id="WP_284258598.1">
    <property type="nucleotide sequence ID" value="NZ_BSOS01000067.1"/>
</dbReference>
<dbReference type="InterPro" id="IPR036380">
    <property type="entry name" value="Isochorismatase-like_sf"/>
</dbReference>
<dbReference type="SUPFAM" id="SSF52499">
    <property type="entry name" value="Isochorismatase-like hydrolases"/>
    <property type="match status" value="1"/>
</dbReference>
<protein>
    <submittedName>
        <fullName evidence="3">Isochorismatase</fullName>
    </submittedName>
</protein>
<sequence length="196" mass="20868">MTQTALLVIDAQNIYAAADSPLCVPGIGASLANINALIRAFGAAGRPVVYIRHVHRADGRDAGRMFDFGGVAEPVSFVEGSVEAEYIPGLLQVPGGLHVIKRRYSSFEGTELEAILRSLGADGVVICGYMTNFCCDSTARAAHDRDYFVDFIADATGAPDLSENFLQKNIIEAVSTTLNAGFARVKSTSDYLAEMG</sequence>
<keyword evidence="4" id="KW-1185">Reference proteome</keyword>
<feature type="domain" description="Isochorismatase-like" evidence="2">
    <location>
        <begin position="4"/>
        <end position="163"/>
    </location>
</feature>
<dbReference type="CDD" id="cd00431">
    <property type="entry name" value="cysteine_hydrolases"/>
    <property type="match status" value="1"/>
</dbReference>
<dbReference type="InterPro" id="IPR000868">
    <property type="entry name" value="Isochorismatase-like_dom"/>
</dbReference>
<reference evidence="4" key="1">
    <citation type="journal article" date="2019" name="Int. J. Syst. Evol. Microbiol.">
        <title>The Global Catalogue of Microorganisms (GCM) 10K type strain sequencing project: providing services to taxonomists for standard genome sequencing and annotation.</title>
        <authorList>
            <consortium name="The Broad Institute Genomics Platform"/>
            <consortium name="The Broad Institute Genome Sequencing Center for Infectious Disease"/>
            <person name="Wu L."/>
            <person name="Ma J."/>
        </authorList>
    </citation>
    <scope>NUCLEOTIDE SEQUENCE [LARGE SCALE GENOMIC DNA]</scope>
    <source>
        <strain evidence="4">NBRC 112502</strain>
    </source>
</reference>
<dbReference type="PANTHER" id="PTHR43540">
    <property type="entry name" value="PEROXYUREIDOACRYLATE/UREIDOACRYLATE AMIDOHYDROLASE-RELATED"/>
    <property type="match status" value="1"/>
</dbReference>
<comment type="caution">
    <text evidence="3">The sequence shown here is derived from an EMBL/GenBank/DDBJ whole genome shotgun (WGS) entry which is preliminary data.</text>
</comment>
<dbReference type="Proteomes" id="UP001156641">
    <property type="component" value="Unassembled WGS sequence"/>
</dbReference>
<dbReference type="Pfam" id="PF00857">
    <property type="entry name" value="Isochorismatase"/>
    <property type="match status" value="1"/>
</dbReference>
<keyword evidence="1" id="KW-0378">Hydrolase</keyword>
<dbReference type="Gene3D" id="3.40.50.850">
    <property type="entry name" value="Isochorismatase-like"/>
    <property type="match status" value="1"/>
</dbReference>
<proteinExistence type="predicted"/>
<dbReference type="EMBL" id="BSOS01000067">
    <property type="protein sequence ID" value="GLR67834.1"/>
    <property type="molecule type" value="Genomic_DNA"/>
</dbReference>